<evidence type="ECO:0000313" key="3">
    <source>
        <dbReference type="Proteomes" id="UP000594454"/>
    </source>
</evidence>
<gene>
    <name evidence="2" type="ORF">HERILL_LOCUS6948</name>
</gene>
<protein>
    <submittedName>
        <fullName evidence="2">Uncharacterized protein</fullName>
    </submittedName>
</protein>
<proteinExistence type="predicted"/>
<keyword evidence="1" id="KW-0812">Transmembrane</keyword>
<dbReference type="InterPro" id="IPR029162">
    <property type="entry name" value="InaF-motif"/>
</dbReference>
<dbReference type="Pfam" id="PF15018">
    <property type="entry name" value="InaF-motif"/>
    <property type="match status" value="1"/>
</dbReference>
<dbReference type="InParanoid" id="A0A7R8YVP9"/>
<dbReference type="AlphaFoldDB" id="A0A7R8YVP9"/>
<keyword evidence="3" id="KW-1185">Reference proteome</keyword>
<evidence type="ECO:0000313" key="2">
    <source>
        <dbReference type="EMBL" id="CAD7084030.1"/>
    </source>
</evidence>
<keyword evidence="1" id="KW-0472">Membrane</keyword>
<dbReference type="EMBL" id="LR899011">
    <property type="protein sequence ID" value="CAD7084030.1"/>
    <property type="molecule type" value="Genomic_DNA"/>
</dbReference>
<organism evidence="2 3">
    <name type="scientific">Hermetia illucens</name>
    <name type="common">Black soldier fly</name>
    <dbReference type="NCBI Taxonomy" id="343691"/>
    <lineage>
        <taxon>Eukaryota</taxon>
        <taxon>Metazoa</taxon>
        <taxon>Ecdysozoa</taxon>
        <taxon>Arthropoda</taxon>
        <taxon>Hexapoda</taxon>
        <taxon>Insecta</taxon>
        <taxon>Pterygota</taxon>
        <taxon>Neoptera</taxon>
        <taxon>Endopterygota</taxon>
        <taxon>Diptera</taxon>
        <taxon>Brachycera</taxon>
        <taxon>Stratiomyomorpha</taxon>
        <taxon>Stratiomyidae</taxon>
        <taxon>Hermetiinae</taxon>
        <taxon>Hermetia</taxon>
    </lineage>
</organism>
<dbReference type="OrthoDB" id="8113027at2759"/>
<sequence length="209" mass="24532">MASSKQNSVDEKVKLPVTETISRFYQPRKNRKAIRILTVAIYVLCVSLAAIMLSLYYIFIWDPTIKPFIPKVSSCDKIVIPENIAIRLLNSTEISAEQFYRSLQQYNHLLHRFKHNISTPYNHTLESYELQQRSFHHRRKTYRKQLRVTTTTLTTPPPTTTTTRMIPTLKMYQRKYLRRINKDDEDDLEEAFDGSGHFLAKESTESDLS</sequence>
<accession>A0A7R8YVP9</accession>
<name>A0A7R8YVP9_HERIL</name>
<dbReference type="PANTHER" id="PTHR34929">
    <property type="entry name" value="ZGC:153157"/>
    <property type="match status" value="1"/>
</dbReference>
<evidence type="ECO:0000256" key="1">
    <source>
        <dbReference type="SAM" id="Phobius"/>
    </source>
</evidence>
<feature type="transmembrane region" description="Helical" evidence="1">
    <location>
        <begin position="33"/>
        <end position="59"/>
    </location>
</feature>
<keyword evidence="1" id="KW-1133">Transmembrane helix</keyword>
<reference evidence="2 3" key="1">
    <citation type="submission" date="2020-11" db="EMBL/GenBank/DDBJ databases">
        <authorList>
            <person name="Wallbank WR R."/>
            <person name="Pardo Diaz C."/>
            <person name="Kozak K."/>
            <person name="Martin S."/>
            <person name="Jiggins C."/>
            <person name="Moest M."/>
            <person name="Warren A I."/>
            <person name="Generalovic N T."/>
            <person name="Byers J.R.P. K."/>
            <person name="Montejo-Kovacevich G."/>
            <person name="Yen C E."/>
        </authorList>
    </citation>
    <scope>NUCLEOTIDE SEQUENCE [LARGE SCALE GENOMIC DNA]</scope>
</reference>
<dbReference type="Proteomes" id="UP000594454">
    <property type="component" value="Chromosome 3"/>
</dbReference>
<dbReference type="PANTHER" id="PTHR34929:SF1">
    <property type="entry name" value="INAF MOTIF CONTAINING 2"/>
    <property type="match status" value="1"/>
</dbReference>